<name>A4AC03_9GAMM</name>
<dbReference type="AlphaFoldDB" id="A4AC03"/>
<keyword evidence="3" id="KW-0804">Transcription</keyword>
<dbReference type="eggNOG" id="COG1309">
    <property type="taxonomic scope" value="Bacteria"/>
</dbReference>
<dbReference type="InterPro" id="IPR009057">
    <property type="entry name" value="Homeodomain-like_sf"/>
</dbReference>
<reference evidence="6 7" key="2">
    <citation type="journal article" date="2009" name="PLoS ONE">
        <title>The photosynthetic apparatus and its regulation in the aerobic gammaproteobacterium Congregibacter litoralis gen. nov., sp. nov.</title>
        <authorList>
            <person name="Spring S."/>
            <person name="Lunsdorf H."/>
            <person name="Fuchs B.M."/>
            <person name="Tindall B.J."/>
        </authorList>
    </citation>
    <scope>NUCLEOTIDE SEQUENCE [LARGE SCALE GENOMIC DNA]</scope>
    <source>
        <strain evidence="6">KT71</strain>
    </source>
</reference>
<organism evidence="6 7">
    <name type="scientific">Congregibacter litoralis KT71</name>
    <dbReference type="NCBI Taxonomy" id="314285"/>
    <lineage>
        <taxon>Bacteria</taxon>
        <taxon>Pseudomonadati</taxon>
        <taxon>Pseudomonadota</taxon>
        <taxon>Gammaproteobacteria</taxon>
        <taxon>Cellvibrionales</taxon>
        <taxon>Halieaceae</taxon>
        <taxon>Congregibacter</taxon>
    </lineage>
</organism>
<dbReference type="GO" id="GO:0000976">
    <property type="term" value="F:transcription cis-regulatory region binding"/>
    <property type="evidence" value="ECO:0007669"/>
    <property type="project" value="TreeGrafter"/>
</dbReference>
<sequence length="214" mass="23904">MPKKTNVPKRDRILDAAEELFAEHGYDGVTLRRIATSAGVDVALANYHFGKKLDLFQAVFNRRAELLNGARLEALHACQESSGAKGPSVEQIIEAFLRPLEIAQETGDEGWRHYLALIAYINNSPYWGPRMMSSLFDELVQEFIKALKKALPKASEADIYWCYHNLSGALTLTLANTGRIDKLSRGQCHSADFRAAYDHMIPFTAAGFRKICEG</sequence>
<dbReference type="RefSeq" id="WP_008293518.1">
    <property type="nucleotide sequence ID" value="NZ_CM002299.1"/>
</dbReference>
<dbReference type="InterPro" id="IPR036271">
    <property type="entry name" value="Tet_transcr_reg_TetR-rel_C_sf"/>
</dbReference>
<gene>
    <name evidence="6" type="ORF">KT71_05497</name>
</gene>
<dbReference type="PRINTS" id="PR00455">
    <property type="entry name" value="HTHTETR"/>
</dbReference>
<evidence type="ECO:0000313" key="7">
    <source>
        <dbReference type="Proteomes" id="UP000019205"/>
    </source>
</evidence>
<dbReference type="PANTHER" id="PTHR30055:SF234">
    <property type="entry name" value="HTH-TYPE TRANSCRIPTIONAL REGULATOR BETI"/>
    <property type="match status" value="1"/>
</dbReference>
<dbReference type="SUPFAM" id="SSF46689">
    <property type="entry name" value="Homeodomain-like"/>
    <property type="match status" value="1"/>
</dbReference>
<dbReference type="InterPro" id="IPR050109">
    <property type="entry name" value="HTH-type_TetR-like_transc_reg"/>
</dbReference>
<feature type="domain" description="HTH tetR-type" evidence="5">
    <location>
        <begin position="7"/>
        <end position="67"/>
    </location>
</feature>
<dbReference type="PROSITE" id="PS50977">
    <property type="entry name" value="HTH_TETR_2"/>
    <property type="match status" value="1"/>
</dbReference>
<protein>
    <submittedName>
        <fullName evidence="6">Transcriptional regulator, TetR family</fullName>
    </submittedName>
</protein>
<dbReference type="InterPro" id="IPR041586">
    <property type="entry name" value="PsrA_TetR_C"/>
</dbReference>
<evidence type="ECO:0000256" key="3">
    <source>
        <dbReference type="ARBA" id="ARBA00023163"/>
    </source>
</evidence>
<comment type="caution">
    <text evidence="6">The sequence shown here is derived from an EMBL/GenBank/DDBJ whole genome shotgun (WGS) entry which is preliminary data.</text>
</comment>
<dbReference type="Proteomes" id="UP000019205">
    <property type="component" value="Chromosome"/>
</dbReference>
<evidence type="ECO:0000313" key="6">
    <source>
        <dbReference type="EMBL" id="EAQ96453.1"/>
    </source>
</evidence>
<dbReference type="InterPro" id="IPR001647">
    <property type="entry name" value="HTH_TetR"/>
</dbReference>
<evidence type="ECO:0000259" key="5">
    <source>
        <dbReference type="PROSITE" id="PS50977"/>
    </source>
</evidence>
<keyword evidence="7" id="KW-1185">Reference proteome</keyword>
<dbReference type="Pfam" id="PF17939">
    <property type="entry name" value="TetR_C_30"/>
    <property type="match status" value="1"/>
</dbReference>
<reference evidence="6 7" key="1">
    <citation type="journal article" date="2007" name="Proc. Natl. Acad. Sci. U.S.A.">
        <title>Characterization of a marine gammaproteobacterium capable of aerobic anoxygenic photosynthesis.</title>
        <authorList>
            <person name="Fuchs B.M."/>
            <person name="Spring S."/>
            <person name="Teeling H."/>
            <person name="Quast C."/>
            <person name="Wulf J."/>
            <person name="Schattenhofer M."/>
            <person name="Yan S."/>
            <person name="Ferriera S."/>
            <person name="Johnson J."/>
            <person name="Glockner F.O."/>
            <person name="Amann R."/>
        </authorList>
    </citation>
    <scope>NUCLEOTIDE SEQUENCE [LARGE SCALE GENOMIC DNA]</scope>
    <source>
        <strain evidence="6">KT71</strain>
    </source>
</reference>
<dbReference type="EMBL" id="AAOA02000006">
    <property type="protein sequence ID" value="EAQ96453.1"/>
    <property type="molecule type" value="Genomic_DNA"/>
</dbReference>
<accession>A4AC03</accession>
<evidence type="ECO:0000256" key="4">
    <source>
        <dbReference type="PROSITE-ProRule" id="PRU00335"/>
    </source>
</evidence>
<evidence type="ECO:0000256" key="1">
    <source>
        <dbReference type="ARBA" id="ARBA00023015"/>
    </source>
</evidence>
<dbReference type="SUPFAM" id="SSF48498">
    <property type="entry name" value="Tetracyclin repressor-like, C-terminal domain"/>
    <property type="match status" value="1"/>
</dbReference>
<evidence type="ECO:0000256" key="2">
    <source>
        <dbReference type="ARBA" id="ARBA00023125"/>
    </source>
</evidence>
<dbReference type="GO" id="GO:0003700">
    <property type="term" value="F:DNA-binding transcription factor activity"/>
    <property type="evidence" value="ECO:0007669"/>
    <property type="project" value="TreeGrafter"/>
</dbReference>
<feature type="DNA-binding region" description="H-T-H motif" evidence="4">
    <location>
        <begin position="30"/>
        <end position="49"/>
    </location>
</feature>
<dbReference type="Gene3D" id="1.10.357.10">
    <property type="entry name" value="Tetracycline Repressor, domain 2"/>
    <property type="match status" value="1"/>
</dbReference>
<dbReference type="PANTHER" id="PTHR30055">
    <property type="entry name" value="HTH-TYPE TRANSCRIPTIONAL REGULATOR RUTR"/>
    <property type="match status" value="1"/>
</dbReference>
<dbReference type="STRING" id="314285.KT71_05497"/>
<dbReference type="HOGENOM" id="CLU_069356_19_1_6"/>
<proteinExistence type="predicted"/>
<keyword evidence="2 4" id="KW-0238">DNA-binding</keyword>
<keyword evidence="1" id="KW-0805">Transcription regulation</keyword>
<dbReference type="Pfam" id="PF00440">
    <property type="entry name" value="TetR_N"/>
    <property type="match status" value="1"/>
</dbReference>